<keyword evidence="11" id="KW-1185">Reference proteome</keyword>
<evidence type="ECO:0000256" key="2">
    <source>
        <dbReference type="ARBA" id="ARBA00022679"/>
    </source>
</evidence>
<evidence type="ECO:0000256" key="1">
    <source>
        <dbReference type="ARBA" id="ARBA00004323"/>
    </source>
</evidence>
<protein>
    <submittedName>
        <fullName evidence="10">Uronyl 2-sulfotransferase</fullName>
    </submittedName>
</protein>
<feature type="region of interest" description="Disordered" evidence="9">
    <location>
        <begin position="154"/>
        <end position="220"/>
    </location>
</feature>
<reference evidence="11" key="2">
    <citation type="journal article" date="2013" name="Nat. Commun.">
        <title>Genome of the Chinese tree shrew.</title>
        <authorList>
            <person name="Fan Y."/>
            <person name="Huang Z.Y."/>
            <person name="Cao C.C."/>
            <person name="Chen C.S."/>
            <person name="Chen Y.X."/>
            <person name="Fan D.D."/>
            <person name="He J."/>
            <person name="Hou H.L."/>
            <person name="Hu L."/>
            <person name="Hu X.T."/>
            <person name="Jiang X.T."/>
            <person name="Lai R."/>
            <person name="Lang Y.S."/>
            <person name="Liang B."/>
            <person name="Liao S.G."/>
            <person name="Mu D."/>
            <person name="Ma Y.Y."/>
            <person name="Niu Y.Y."/>
            <person name="Sun X.Q."/>
            <person name="Xia J.Q."/>
            <person name="Xiao J."/>
            <person name="Xiong Z.Q."/>
            <person name="Xu L."/>
            <person name="Yang L."/>
            <person name="Zhang Y."/>
            <person name="Zhao W."/>
            <person name="Zhao X.D."/>
            <person name="Zheng Y.T."/>
            <person name="Zhou J.M."/>
            <person name="Zhu Y.B."/>
            <person name="Zhang G.J."/>
            <person name="Wang J."/>
            <person name="Yao Y.G."/>
        </authorList>
    </citation>
    <scope>NUCLEOTIDE SEQUENCE [LARGE SCALE GENOMIC DNA]</scope>
</reference>
<dbReference type="PANTHER" id="PTHR12129">
    <property type="entry name" value="HEPARAN SULFATE 2-O-SULFOTRANSFERASE"/>
    <property type="match status" value="1"/>
</dbReference>
<keyword evidence="5" id="KW-1133">Transmembrane helix</keyword>
<dbReference type="InterPro" id="IPR007734">
    <property type="entry name" value="Heparan_SO4_2-O-STrfase"/>
</dbReference>
<feature type="compositionally biased region" description="Polar residues" evidence="9">
    <location>
        <begin position="210"/>
        <end position="220"/>
    </location>
</feature>
<dbReference type="InterPro" id="IPR027417">
    <property type="entry name" value="P-loop_NTPase"/>
</dbReference>
<dbReference type="GO" id="GO:0000139">
    <property type="term" value="C:Golgi membrane"/>
    <property type="evidence" value="ECO:0007669"/>
    <property type="project" value="UniProtKB-SubCell"/>
</dbReference>
<dbReference type="Proteomes" id="UP000011518">
    <property type="component" value="Unassembled WGS sequence"/>
</dbReference>
<proteinExistence type="predicted"/>
<dbReference type="AlphaFoldDB" id="L9JBW0"/>
<keyword evidence="6" id="KW-0333">Golgi apparatus</keyword>
<evidence type="ECO:0000256" key="5">
    <source>
        <dbReference type="ARBA" id="ARBA00022989"/>
    </source>
</evidence>
<sequence>MGGPTEMMDGNREASYTRKLIADVFECHSIFARTSAYLLNGMALSDLGFRDRKDILNLDSPSCSPLGNSTYLDDHGPPPSKSMGRDDLVSVCTFRFGGDQPVYINIIRDPVSRFLSNYFFRRFGDWRGEQNHMIRTPSMRQEERYLGGELRKTMSWSRSHQERGKAAEVAGGPDLRFTQVASVGATEGTGSEDKRTWTGQGPADRAGSHGRTQTEQGQAS</sequence>
<name>L9JBW0_TUPCH</name>
<dbReference type="GO" id="GO:0008146">
    <property type="term" value="F:sulfotransferase activity"/>
    <property type="evidence" value="ECO:0007669"/>
    <property type="project" value="InterPro"/>
</dbReference>
<organism evidence="10 11">
    <name type="scientific">Tupaia chinensis</name>
    <name type="common">Chinese tree shrew</name>
    <name type="synonym">Tupaia belangeri chinensis</name>
    <dbReference type="NCBI Taxonomy" id="246437"/>
    <lineage>
        <taxon>Eukaryota</taxon>
        <taxon>Metazoa</taxon>
        <taxon>Chordata</taxon>
        <taxon>Craniata</taxon>
        <taxon>Vertebrata</taxon>
        <taxon>Euteleostomi</taxon>
        <taxon>Mammalia</taxon>
        <taxon>Eutheria</taxon>
        <taxon>Euarchontoglires</taxon>
        <taxon>Scandentia</taxon>
        <taxon>Tupaiidae</taxon>
        <taxon>Tupaia</taxon>
    </lineage>
</organism>
<evidence type="ECO:0000256" key="8">
    <source>
        <dbReference type="ARBA" id="ARBA00023180"/>
    </source>
</evidence>
<keyword evidence="8" id="KW-0325">Glycoprotein</keyword>
<accession>L9JBW0</accession>
<comment type="subcellular location">
    <subcellularLocation>
        <location evidence="1">Golgi apparatus membrane</location>
        <topology evidence="1">Single-pass type II membrane protein</topology>
    </subcellularLocation>
</comment>
<evidence type="ECO:0000313" key="10">
    <source>
        <dbReference type="EMBL" id="ELW48060.1"/>
    </source>
</evidence>
<evidence type="ECO:0000256" key="7">
    <source>
        <dbReference type="ARBA" id="ARBA00023136"/>
    </source>
</evidence>
<gene>
    <name evidence="10" type="ORF">TREES_T100011043</name>
</gene>
<keyword evidence="3" id="KW-0812">Transmembrane</keyword>
<dbReference type="STRING" id="246437.L9JBW0"/>
<evidence type="ECO:0000256" key="6">
    <source>
        <dbReference type="ARBA" id="ARBA00023034"/>
    </source>
</evidence>
<evidence type="ECO:0000313" key="11">
    <source>
        <dbReference type="Proteomes" id="UP000011518"/>
    </source>
</evidence>
<dbReference type="PANTHER" id="PTHR12129:SF15">
    <property type="entry name" value="URONYL 2-SULFOTRANSFERASE"/>
    <property type="match status" value="1"/>
</dbReference>
<evidence type="ECO:0000256" key="3">
    <source>
        <dbReference type="ARBA" id="ARBA00022692"/>
    </source>
</evidence>
<dbReference type="EMBL" id="KB321075">
    <property type="protein sequence ID" value="ELW48060.1"/>
    <property type="molecule type" value="Genomic_DNA"/>
</dbReference>
<reference evidence="11" key="1">
    <citation type="submission" date="2012-07" db="EMBL/GenBank/DDBJ databases">
        <title>Genome of the Chinese tree shrew, a rising model animal genetically related to primates.</title>
        <authorList>
            <person name="Zhang G."/>
            <person name="Fan Y."/>
            <person name="Yao Y."/>
            <person name="Huang Z."/>
        </authorList>
    </citation>
    <scope>NUCLEOTIDE SEQUENCE [LARGE SCALE GENOMIC DNA]</scope>
</reference>
<evidence type="ECO:0000256" key="4">
    <source>
        <dbReference type="ARBA" id="ARBA00022968"/>
    </source>
</evidence>
<keyword evidence="4" id="KW-0735">Signal-anchor</keyword>
<dbReference type="InParanoid" id="L9JBW0"/>
<keyword evidence="7" id="KW-0472">Membrane</keyword>
<evidence type="ECO:0000256" key="9">
    <source>
        <dbReference type="SAM" id="MobiDB-lite"/>
    </source>
</evidence>
<keyword evidence="2 10" id="KW-0808">Transferase</keyword>
<dbReference type="Gene3D" id="3.40.50.300">
    <property type="entry name" value="P-loop containing nucleotide triphosphate hydrolases"/>
    <property type="match status" value="1"/>
</dbReference>